<keyword evidence="1" id="KW-1133">Transmembrane helix</keyword>
<dbReference type="RefSeq" id="WP_191043506.1">
    <property type="nucleotide sequence ID" value="NZ_JACXAA010000038.1"/>
</dbReference>
<sequence length="566" mass="63695">MLNFDTFPITYAVPVYILCWLLLILTVWPSVLSVRWFLISAFVLLFLLRLPSIVYNQEIDADESQIITQAMTLRLDPIYFRAVDGTTGGPLDSYFLIVPTFLGLPFDYITAHLTAFLLLGLTLLPLFATAKLWFGPQAARVALLPFLWLLGLTQQGDFLHYSSELIAVMLLGWASYLYAGLVSSARPSLKQIALLGLLLGMVPLGKLQGTPLAGVVGLFAVMHILTYSGWTLTNKSKGLACLILGSSLVPIAFIGFTMIYNVYGDFITFYLQANLNYSANNDFFANLQNLPGLFRKDAGFDGLVKLTGLIWLVTLLVHGLTGREKLNWNWRVGGFLLALFFAGLYAITRTGSNYGHYLFFLVGPLLLWLAYGCHQLLLGSTIRHQAWLTASLMAVFLLAFSFPLASRYRQGQPLNAYPSDQQGGWQLPQSAVAKVIRQYTRAGDKLAVWGWRCDYYVQTQLAQGVAENHTIRSCFNHPLRGLYQRRYVSDLLRSQPRVFVDAVGSHNLWMRDRATQGYESCRLLKLFIERHYQYVGLVDDSRIYVRRDRLTSPANPRPAMPLVAIH</sequence>
<evidence type="ECO:0000313" key="2">
    <source>
        <dbReference type="EMBL" id="MBD2757884.1"/>
    </source>
</evidence>
<feature type="transmembrane region" description="Helical" evidence="1">
    <location>
        <begin position="36"/>
        <end position="55"/>
    </location>
</feature>
<keyword evidence="1" id="KW-0812">Transmembrane</keyword>
<accession>A0A927GHF3</accession>
<gene>
    <name evidence="2" type="ORF">IC230_33810</name>
</gene>
<feature type="transmembrane region" description="Helical" evidence="1">
    <location>
        <begin position="303"/>
        <end position="321"/>
    </location>
</feature>
<feature type="transmembrane region" description="Helical" evidence="1">
    <location>
        <begin position="328"/>
        <end position="348"/>
    </location>
</feature>
<feature type="transmembrane region" description="Helical" evidence="1">
    <location>
        <begin position="354"/>
        <end position="374"/>
    </location>
</feature>
<feature type="transmembrane region" description="Helical" evidence="1">
    <location>
        <begin position="108"/>
        <end position="127"/>
    </location>
</feature>
<comment type="caution">
    <text evidence="2">The sequence shown here is derived from an EMBL/GenBank/DDBJ whole genome shotgun (WGS) entry which is preliminary data.</text>
</comment>
<feature type="transmembrane region" description="Helical" evidence="1">
    <location>
        <begin position="386"/>
        <end position="405"/>
    </location>
</feature>
<proteinExistence type="predicted"/>
<evidence type="ECO:0000313" key="3">
    <source>
        <dbReference type="Proteomes" id="UP000653797"/>
    </source>
</evidence>
<name>A0A927GHF3_9BACT</name>
<dbReference type="EMBL" id="JACXAA010000038">
    <property type="protein sequence ID" value="MBD2757884.1"/>
    <property type="molecule type" value="Genomic_DNA"/>
</dbReference>
<dbReference type="AlphaFoldDB" id="A0A927GHF3"/>
<feature type="transmembrane region" description="Helical" evidence="1">
    <location>
        <begin position="158"/>
        <end position="179"/>
    </location>
</feature>
<protein>
    <submittedName>
        <fullName evidence="2">Uncharacterized protein</fullName>
    </submittedName>
</protein>
<feature type="transmembrane region" description="Helical" evidence="1">
    <location>
        <begin position="239"/>
        <end position="263"/>
    </location>
</feature>
<feature type="transmembrane region" description="Helical" evidence="1">
    <location>
        <begin position="213"/>
        <end position="232"/>
    </location>
</feature>
<keyword evidence="1" id="KW-0472">Membrane</keyword>
<reference evidence="2" key="1">
    <citation type="submission" date="2020-09" db="EMBL/GenBank/DDBJ databases">
        <authorList>
            <person name="Kim M.K."/>
        </authorList>
    </citation>
    <scope>NUCLEOTIDE SEQUENCE</scope>
    <source>
        <strain evidence="2">BT704</strain>
    </source>
</reference>
<evidence type="ECO:0000256" key="1">
    <source>
        <dbReference type="SAM" id="Phobius"/>
    </source>
</evidence>
<dbReference type="Proteomes" id="UP000653797">
    <property type="component" value="Unassembled WGS sequence"/>
</dbReference>
<organism evidence="2 3">
    <name type="scientific">Spirosoma validum</name>
    <dbReference type="NCBI Taxonomy" id="2771355"/>
    <lineage>
        <taxon>Bacteria</taxon>
        <taxon>Pseudomonadati</taxon>
        <taxon>Bacteroidota</taxon>
        <taxon>Cytophagia</taxon>
        <taxon>Cytophagales</taxon>
        <taxon>Cytophagaceae</taxon>
        <taxon>Spirosoma</taxon>
    </lineage>
</organism>
<feature type="transmembrane region" description="Helical" evidence="1">
    <location>
        <begin position="6"/>
        <end position="29"/>
    </location>
</feature>
<keyword evidence="3" id="KW-1185">Reference proteome</keyword>